<dbReference type="RefSeq" id="WP_328366505.1">
    <property type="nucleotide sequence ID" value="NZ_CP107941.1"/>
</dbReference>
<reference evidence="1 2" key="1">
    <citation type="submission" date="2022-10" db="EMBL/GenBank/DDBJ databases">
        <title>The complete genomes of actinobacterial strains from the NBC collection.</title>
        <authorList>
            <person name="Joergensen T.S."/>
            <person name="Alvarez Arevalo M."/>
            <person name="Sterndorff E.B."/>
            <person name="Faurdal D."/>
            <person name="Vuksanovic O."/>
            <person name="Mourched A.-S."/>
            <person name="Charusanti P."/>
            <person name="Shaw S."/>
            <person name="Blin K."/>
            <person name="Weber T."/>
        </authorList>
    </citation>
    <scope>NUCLEOTIDE SEQUENCE [LARGE SCALE GENOMIC DNA]</scope>
    <source>
        <strain evidence="1 2">NBC_00396</strain>
    </source>
</reference>
<keyword evidence="2" id="KW-1185">Reference proteome</keyword>
<protein>
    <submittedName>
        <fullName evidence="1">Uncharacterized protein</fullName>
    </submittedName>
</protein>
<dbReference type="EMBL" id="CP107941">
    <property type="protein sequence ID" value="WUI80480.1"/>
    <property type="molecule type" value="Genomic_DNA"/>
</dbReference>
<dbReference type="Proteomes" id="UP001346877">
    <property type="component" value="Chromosome"/>
</dbReference>
<accession>A0ABZ1PAA6</accession>
<proteinExistence type="predicted"/>
<gene>
    <name evidence="1" type="ORF">OG375_21335</name>
</gene>
<organism evidence="1 2">
    <name type="scientific">Micromonospora zamorensis</name>
    <dbReference type="NCBI Taxonomy" id="709883"/>
    <lineage>
        <taxon>Bacteria</taxon>
        <taxon>Bacillati</taxon>
        <taxon>Actinomycetota</taxon>
        <taxon>Actinomycetes</taxon>
        <taxon>Micromonosporales</taxon>
        <taxon>Micromonosporaceae</taxon>
        <taxon>Micromonospora</taxon>
    </lineage>
</organism>
<evidence type="ECO:0000313" key="2">
    <source>
        <dbReference type="Proteomes" id="UP001346877"/>
    </source>
</evidence>
<name>A0ABZ1PAA6_9ACTN</name>
<sequence>MKLDGQVRVTRTASNPPQRVTVLHSERSLPFERVRCKPFDL</sequence>
<evidence type="ECO:0000313" key="1">
    <source>
        <dbReference type="EMBL" id="WUI80480.1"/>
    </source>
</evidence>